<comment type="caution">
    <text evidence="1">The sequence shown here is derived from an EMBL/GenBank/DDBJ whole genome shotgun (WGS) entry which is preliminary data.</text>
</comment>
<dbReference type="GeneID" id="64670137"/>
<evidence type="ECO:0000313" key="2">
    <source>
        <dbReference type="Proteomes" id="UP001195769"/>
    </source>
</evidence>
<keyword evidence="2" id="KW-1185">Reference proteome</keyword>
<evidence type="ECO:0000313" key="1">
    <source>
        <dbReference type="EMBL" id="KAG1894298.1"/>
    </source>
</evidence>
<dbReference type="Proteomes" id="UP001195769">
    <property type="component" value="Unassembled WGS sequence"/>
</dbReference>
<feature type="non-terminal residue" evidence="1">
    <location>
        <position position="1"/>
    </location>
</feature>
<reference evidence="1" key="1">
    <citation type="journal article" date="2020" name="New Phytol.">
        <title>Comparative genomics reveals dynamic genome evolution in host specialist ectomycorrhizal fungi.</title>
        <authorList>
            <person name="Lofgren L.A."/>
            <person name="Nguyen N.H."/>
            <person name="Vilgalys R."/>
            <person name="Ruytinx J."/>
            <person name="Liao H.L."/>
            <person name="Branco S."/>
            <person name="Kuo A."/>
            <person name="LaButti K."/>
            <person name="Lipzen A."/>
            <person name="Andreopoulos W."/>
            <person name="Pangilinan J."/>
            <person name="Riley R."/>
            <person name="Hundley H."/>
            <person name="Na H."/>
            <person name="Barry K."/>
            <person name="Grigoriev I.V."/>
            <person name="Stajich J.E."/>
            <person name="Kennedy P.G."/>
        </authorList>
    </citation>
    <scope>NUCLEOTIDE SEQUENCE</scope>
    <source>
        <strain evidence="1">FC203</strain>
    </source>
</reference>
<protein>
    <submittedName>
        <fullName evidence="1">Uncharacterized protein</fullName>
    </submittedName>
</protein>
<dbReference type="AlphaFoldDB" id="A0AAD4HF49"/>
<dbReference type="EMBL" id="JABBWK010000082">
    <property type="protein sequence ID" value="KAG1894298.1"/>
    <property type="molecule type" value="Genomic_DNA"/>
</dbReference>
<name>A0AAD4HF49_9AGAM</name>
<accession>A0AAD4HF49</accession>
<dbReference type="RefSeq" id="XP_041219874.1">
    <property type="nucleotide sequence ID" value="XM_041375839.1"/>
</dbReference>
<organism evidence="1 2">
    <name type="scientific">Suillus fuscotomentosus</name>
    <dbReference type="NCBI Taxonomy" id="1912939"/>
    <lineage>
        <taxon>Eukaryota</taxon>
        <taxon>Fungi</taxon>
        <taxon>Dikarya</taxon>
        <taxon>Basidiomycota</taxon>
        <taxon>Agaricomycotina</taxon>
        <taxon>Agaricomycetes</taxon>
        <taxon>Agaricomycetidae</taxon>
        <taxon>Boletales</taxon>
        <taxon>Suillineae</taxon>
        <taxon>Suillaceae</taxon>
        <taxon>Suillus</taxon>
    </lineage>
</organism>
<proteinExistence type="predicted"/>
<sequence length="229" mass="25972">LLRRVDTVVSGSCTLNIMQAKEGATKINDLDVYTTLQKFEELVSFFTETEHYNLIRNFHRPPPGPYNTSSIAKLFRLQKAKQNVDIIVTNLSSAVAPIFQFHSTIIMNFISADVIFCAYPAWTLDMLGFIHPRTYKQNGTNYATIKGLAKYMERGFTLYSDVCELQPHDSHCIKTYYCPHMSQSTNDKGKLAWEFKHTKTDTNVVVWCLGGDQCSNERIAGAPSFVFST</sequence>
<gene>
    <name evidence="1" type="ORF">F5891DRAFT_961784</name>
</gene>